<dbReference type="GO" id="GO:0005634">
    <property type="term" value="C:nucleus"/>
    <property type="evidence" value="ECO:0007669"/>
    <property type="project" value="TreeGrafter"/>
</dbReference>
<reference evidence="5" key="1">
    <citation type="journal article" date="2018" name="Nat. Microbiol.">
        <title>Leveraging single-cell genomics to expand the fungal tree of life.</title>
        <authorList>
            <person name="Ahrendt S.R."/>
            <person name="Quandt C.A."/>
            <person name="Ciobanu D."/>
            <person name="Clum A."/>
            <person name="Salamov A."/>
            <person name="Andreopoulos B."/>
            <person name="Cheng J.F."/>
            <person name="Woyke T."/>
            <person name="Pelin A."/>
            <person name="Henrissat B."/>
            <person name="Reynolds N.K."/>
            <person name="Benny G.L."/>
            <person name="Smith M.E."/>
            <person name="James T.Y."/>
            <person name="Grigoriev I.V."/>
        </authorList>
    </citation>
    <scope>NUCLEOTIDE SEQUENCE [LARGE SCALE GENOMIC DNA]</scope>
    <source>
        <strain evidence="5">ATCC 52028</strain>
    </source>
</reference>
<feature type="region of interest" description="Disordered" evidence="1">
    <location>
        <begin position="41"/>
        <end position="77"/>
    </location>
</feature>
<dbReference type="GO" id="GO:0010468">
    <property type="term" value="P:regulation of gene expression"/>
    <property type="evidence" value="ECO:0007669"/>
    <property type="project" value="TreeGrafter"/>
</dbReference>
<dbReference type="SMART" id="SM00558">
    <property type="entry name" value="JmjC"/>
    <property type="match status" value="1"/>
</dbReference>
<evidence type="ECO:0000259" key="3">
    <source>
        <dbReference type="PROSITE" id="PS51184"/>
    </source>
</evidence>
<gene>
    <name evidence="4" type="ORF">CXG81DRAFT_13646</name>
</gene>
<organism evidence="4 5">
    <name type="scientific">Caulochytrium protostelioides</name>
    <dbReference type="NCBI Taxonomy" id="1555241"/>
    <lineage>
        <taxon>Eukaryota</taxon>
        <taxon>Fungi</taxon>
        <taxon>Fungi incertae sedis</taxon>
        <taxon>Chytridiomycota</taxon>
        <taxon>Chytridiomycota incertae sedis</taxon>
        <taxon>Chytridiomycetes</taxon>
        <taxon>Caulochytriales</taxon>
        <taxon>Caulochytriaceae</taxon>
        <taxon>Caulochytrium</taxon>
    </lineage>
</organism>
<sequence length="443" mass="48619">MAEASVKIETDRLLPLTDAAAPVPPEAVAAAAAAAVPTTAAPLPSASAPSAGPPPSAPPSVKEDDASPDDDPLKVPDLTGTVWEAIAPAYYAEPGGIPVFEPTEAQFSDFYRFMLAVEAYGYVAGVIKITPPAAWTAARRAIIPRCLERVRVRNPISQEISSGGLPAGTYQQLNLESRKSYTLQEWANASRLPRHCKNRPNKNKHRVRPNKNAPVALAPFTFDVDALGAHYDDATCEALERAYWRSLSHGAPRYGADMSGTLFDPDADAANPWNIGKLDNLLTRVQRALPGVNRPYLYFGMWKATFAWHVEDMDLFSINYIHFGAPKQWYVIPLAQRARFEREAKSFFSGVAAHCPEFLRHKMSIIHPRHLAARGIRVQKVIQRAGEFIVTFPGGYHQGFNLGFNGAESVNFALPSWIQVGKQAHYCKCQDDSVKLDVAGLFE</sequence>
<dbReference type="Pfam" id="PF02375">
    <property type="entry name" value="JmjN"/>
    <property type="match status" value="1"/>
</dbReference>
<dbReference type="PANTHER" id="PTHR10694">
    <property type="entry name" value="LYSINE-SPECIFIC DEMETHYLASE"/>
    <property type="match status" value="1"/>
</dbReference>
<dbReference type="SMART" id="SM00545">
    <property type="entry name" value="JmjN"/>
    <property type="match status" value="1"/>
</dbReference>
<evidence type="ECO:0000259" key="2">
    <source>
        <dbReference type="PROSITE" id="PS51183"/>
    </source>
</evidence>
<dbReference type="PROSITE" id="PS51184">
    <property type="entry name" value="JMJC"/>
    <property type="match status" value="1"/>
</dbReference>
<evidence type="ECO:0000256" key="1">
    <source>
        <dbReference type="SAM" id="MobiDB-lite"/>
    </source>
</evidence>
<dbReference type="InterPro" id="IPR003347">
    <property type="entry name" value="JmjC_dom"/>
</dbReference>
<protein>
    <recommendedName>
        <fullName evidence="6">JmjC-domain-containing protein</fullName>
    </recommendedName>
</protein>
<dbReference type="STRING" id="1555241.A0A4P9X4V2"/>
<dbReference type="SUPFAM" id="SSF51197">
    <property type="entry name" value="Clavaminate synthase-like"/>
    <property type="match status" value="1"/>
</dbReference>
<evidence type="ECO:0000313" key="5">
    <source>
        <dbReference type="Proteomes" id="UP000274922"/>
    </source>
</evidence>
<feature type="domain" description="JmjN" evidence="2">
    <location>
        <begin position="97"/>
        <end position="138"/>
    </location>
</feature>
<proteinExistence type="predicted"/>
<dbReference type="GO" id="GO:0051864">
    <property type="term" value="F:histone H3K36 demethylase activity"/>
    <property type="evidence" value="ECO:0007669"/>
    <property type="project" value="TreeGrafter"/>
</dbReference>
<dbReference type="Gene3D" id="2.60.120.650">
    <property type="entry name" value="Cupin"/>
    <property type="match status" value="1"/>
</dbReference>
<feature type="domain" description="JmjC" evidence="3">
    <location>
        <begin position="267"/>
        <end position="429"/>
    </location>
</feature>
<feature type="non-terminal residue" evidence="4">
    <location>
        <position position="443"/>
    </location>
</feature>
<dbReference type="PROSITE" id="PS51183">
    <property type="entry name" value="JMJN"/>
    <property type="match status" value="1"/>
</dbReference>
<dbReference type="GO" id="GO:0032454">
    <property type="term" value="F:histone H3K9 demethylase activity"/>
    <property type="evidence" value="ECO:0007669"/>
    <property type="project" value="TreeGrafter"/>
</dbReference>
<feature type="compositionally biased region" description="Low complexity" evidence="1">
    <location>
        <begin position="41"/>
        <end position="50"/>
    </location>
</feature>
<name>A0A4P9X4V2_9FUNG</name>
<dbReference type="EMBL" id="ML014235">
    <property type="protein sequence ID" value="RKP00104.1"/>
    <property type="molecule type" value="Genomic_DNA"/>
</dbReference>
<evidence type="ECO:0000313" key="4">
    <source>
        <dbReference type="EMBL" id="RKP00104.1"/>
    </source>
</evidence>
<evidence type="ECO:0008006" key="6">
    <source>
        <dbReference type="Google" id="ProtNLM"/>
    </source>
</evidence>
<dbReference type="OrthoDB" id="9547406at2759"/>
<dbReference type="AlphaFoldDB" id="A0A4P9X4V2"/>
<dbReference type="Pfam" id="PF02373">
    <property type="entry name" value="JmjC"/>
    <property type="match status" value="1"/>
</dbReference>
<dbReference type="Proteomes" id="UP000274922">
    <property type="component" value="Unassembled WGS sequence"/>
</dbReference>
<keyword evidence="5" id="KW-1185">Reference proteome</keyword>
<dbReference type="InterPro" id="IPR003349">
    <property type="entry name" value="JmjN"/>
</dbReference>
<dbReference type="PANTHER" id="PTHR10694:SF7">
    <property type="entry name" value="[HISTONE H3]-TRIMETHYL-L-LYSINE(9) DEMETHYLASE"/>
    <property type="match status" value="1"/>
</dbReference>
<dbReference type="GO" id="GO:0000785">
    <property type="term" value="C:chromatin"/>
    <property type="evidence" value="ECO:0007669"/>
    <property type="project" value="TreeGrafter"/>
</dbReference>
<accession>A0A4P9X4V2</accession>